<dbReference type="AlphaFoldDB" id="A0A815W3E2"/>
<gene>
    <name evidence="2" type="ORF">CJN711_LOCUS17900</name>
    <name evidence="3" type="ORF">KQP761_LOCUS16907</name>
</gene>
<dbReference type="EMBL" id="CAJNOV010008348">
    <property type="protein sequence ID" value="CAF1320336.1"/>
    <property type="molecule type" value="Genomic_DNA"/>
</dbReference>
<feature type="region of interest" description="Disordered" evidence="1">
    <location>
        <begin position="319"/>
        <end position="365"/>
    </location>
</feature>
<sequence>MGSVIHRSLAERDVIRKRKKQRHNLDFAYEPDVVATQNSYEGDDRNDDFIKTYEVWNKTFDEKPLMNANDNPPGAPNMYSSNHSIIHNDLTNQIWKLSHQVNNSFYPMNSLSSTSSYNIPYVSTQNIRTELPTMISNQSQNMMFNESLSKKEQYALKSLANTQSCHLPSNTTDDMRLSTKKIKPVRLSNHAPVSETKTVVSNISIGKPPAKKAIYLSIDHQATLAERCQSVANEQHRRNLEYNYMNGLNSSTNSCQTHPYINYQYQNVNDSSNMNIYTTSNKSFDLLQNKLSGTNHRREHSSSTNKLVQDIADASLIHNEISRSRPKSNHRAQSSTNRRIRSSKSRENHQHNKQEHVETVSNELHLPKEYSIRRIDNKTSNISTKRVLASSNHRQHQT</sequence>
<feature type="compositionally biased region" description="Basic and acidic residues" evidence="1">
    <location>
        <begin position="344"/>
        <end position="358"/>
    </location>
</feature>
<organism evidence="3 4">
    <name type="scientific">Rotaria magnacalcarata</name>
    <dbReference type="NCBI Taxonomy" id="392030"/>
    <lineage>
        <taxon>Eukaryota</taxon>
        <taxon>Metazoa</taxon>
        <taxon>Spiralia</taxon>
        <taxon>Gnathifera</taxon>
        <taxon>Rotifera</taxon>
        <taxon>Eurotatoria</taxon>
        <taxon>Bdelloidea</taxon>
        <taxon>Philodinida</taxon>
        <taxon>Philodinidae</taxon>
        <taxon>Rotaria</taxon>
    </lineage>
</organism>
<comment type="caution">
    <text evidence="3">The sequence shown here is derived from an EMBL/GenBank/DDBJ whole genome shotgun (WGS) entry which is preliminary data.</text>
</comment>
<accession>A0A815W3E2</accession>
<evidence type="ECO:0000256" key="1">
    <source>
        <dbReference type="SAM" id="MobiDB-lite"/>
    </source>
</evidence>
<evidence type="ECO:0000313" key="4">
    <source>
        <dbReference type="Proteomes" id="UP000663834"/>
    </source>
</evidence>
<dbReference type="EMBL" id="CAJNOW010008572">
    <property type="protein sequence ID" value="CAF1540133.1"/>
    <property type="molecule type" value="Genomic_DNA"/>
</dbReference>
<dbReference type="Proteomes" id="UP000663834">
    <property type="component" value="Unassembled WGS sequence"/>
</dbReference>
<dbReference type="OrthoDB" id="10031475at2759"/>
<name>A0A815W3E2_9BILA</name>
<proteinExistence type="predicted"/>
<evidence type="ECO:0000313" key="3">
    <source>
        <dbReference type="EMBL" id="CAF1540133.1"/>
    </source>
</evidence>
<evidence type="ECO:0000313" key="2">
    <source>
        <dbReference type="EMBL" id="CAF1320336.1"/>
    </source>
</evidence>
<protein>
    <submittedName>
        <fullName evidence="3">Uncharacterized protein</fullName>
    </submittedName>
</protein>
<reference evidence="3" key="1">
    <citation type="submission" date="2021-02" db="EMBL/GenBank/DDBJ databases">
        <authorList>
            <person name="Nowell W R."/>
        </authorList>
    </citation>
    <scope>NUCLEOTIDE SEQUENCE</scope>
</reference>
<dbReference type="Proteomes" id="UP000663855">
    <property type="component" value="Unassembled WGS sequence"/>
</dbReference>